<feature type="compositionally biased region" description="Basic and acidic residues" evidence="1">
    <location>
        <begin position="1"/>
        <end position="11"/>
    </location>
</feature>
<dbReference type="GeneID" id="105444840"/>
<feature type="region of interest" description="Disordered" evidence="1">
    <location>
        <begin position="1"/>
        <end position="98"/>
    </location>
</feature>
<accession>A0A7M7HNS6</accession>
<dbReference type="AlphaFoldDB" id="A0A7M7HNS6"/>
<dbReference type="InParanoid" id="A0A7M7HNS6"/>
<protein>
    <recommendedName>
        <fullName evidence="4">P2X purinoceptor 7-like</fullName>
    </recommendedName>
</protein>
<dbReference type="KEGG" id="spu:105444840"/>
<dbReference type="Proteomes" id="UP000007110">
    <property type="component" value="Unassembled WGS sequence"/>
</dbReference>
<dbReference type="PANTHER" id="PTHR36981">
    <property type="entry name" value="ZGC:195170"/>
    <property type="match status" value="1"/>
</dbReference>
<sequence>MASSEPDRTEFEVEEEAANGFFEGDCHDSPFEDDESSSESEEEISSSEEEENFPETEENDNEPELPDDDLGFDNGFGAEPYMFQPVLPPGVEARRPPVGDDRNRLETLDWCRCGNCVLMRSVTESVCCQEVDCIKTKMAETDTPDGCLRDHEAFWRVALDPIILDIAYASYGKKQRRGVGNYAQGNLNARYRYTGYHQVVRWCWGILGKYNRVPIPSCVIDRIATTFPPPPGQPRRGFLYAPLD</sequence>
<reference evidence="3" key="1">
    <citation type="submission" date="2015-02" db="EMBL/GenBank/DDBJ databases">
        <title>Genome sequencing for Strongylocentrotus purpuratus.</title>
        <authorList>
            <person name="Murali S."/>
            <person name="Liu Y."/>
            <person name="Vee V."/>
            <person name="English A."/>
            <person name="Wang M."/>
            <person name="Skinner E."/>
            <person name="Han Y."/>
            <person name="Muzny D.M."/>
            <person name="Worley K.C."/>
            <person name="Gibbs R.A."/>
        </authorList>
    </citation>
    <scope>NUCLEOTIDE SEQUENCE</scope>
</reference>
<proteinExistence type="predicted"/>
<dbReference type="OrthoDB" id="9898867at2759"/>
<feature type="compositionally biased region" description="Acidic residues" evidence="1">
    <location>
        <begin position="31"/>
        <end position="71"/>
    </location>
</feature>
<dbReference type="RefSeq" id="XP_011677897.2">
    <property type="nucleotide sequence ID" value="XM_011679595.2"/>
</dbReference>
<evidence type="ECO:0000313" key="3">
    <source>
        <dbReference type="Proteomes" id="UP000007110"/>
    </source>
</evidence>
<evidence type="ECO:0000256" key="1">
    <source>
        <dbReference type="SAM" id="MobiDB-lite"/>
    </source>
</evidence>
<name>A0A7M7HNS6_STRPU</name>
<dbReference type="PANTHER" id="PTHR36981:SF1">
    <property type="entry name" value="P2X PURINORECEPTOR 7 INTRACELLULAR DOMAIN-CONTAINING PROTEIN"/>
    <property type="match status" value="1"/>
</dbReference>
<keyword evidence="3" id="KW-1185">Reference proteome</keyword>
<reference evidence="2" key="2">
    <citation type="submission" date="2021-01" db="UniProtKB">
        <authorList>
            <consortium name="EnsemblMetazoa"/>
        </authorList>
    </citation>
    <scope>IDENTIFICATION</scope>
</reference>
<evidence type="ECO:0008006" key="4">
    <source>
        <dbReference type="Google" id="ProtNLM"/>
    </source>
</evidence>
<organism evidence="2 3">
    <name type="scientific">Strongylocentrotus purpuratus</name>
    <name type="common">Purple sea urchin</name>
    <dbReference type="NCBI Taxonomy" id="7668"/>
    <lineage>
        <taxon>Eukaryota</taxon>
        <taxon>Metazoa</taxon>
        <taxon>Echinodermata</taxon>
        <taxon>Eleutherozoa</taxon>
        <taxon>Echinozoa</taxon>
        <taxon>Echinoidea</taxon>
        <taxon>Euechinoidea</taxon>
        <taxon>Echinacea</taxon>
        <taxon>Camarodonta</taxon>
        <taxon>Echinidea</taxon>
        <taxon>Strongylocentrotidae</taxon>
        <taxon>Strongylocentrotus</taxon>
    </lineage>
</organism>
<evidence type="ECO:0000313" key="2">
    <source>
        <dbReference type="EnsemblMetazoa" id="XP_011677897"/>
    </source>
</evidence>
<dbReference type="EnsemblMetazoa" id="XM_011679595">
    <property type="protein sequence ID" value="XP_011677897"/>
    <property type="gene ID" value="LOC105444840"/>
</dbReference>